<sequence>MGKKGVSLKPEFTVTTEGNYYLVSIGVGKKFRAENLDEVARALQHYFQVDLFTDVMGKFDYQEHLEHAKECLCCPFCRDMKEKEKGRR</sequence>
<comment type="caution">
    <text evidence="1">The sequence shown here is derived from an EMBL/GenBank/DDBJ whole genome shotgun (WGS) entry which is preliminary data.</text>
</comment>
<dbReference type="AlphaFoldDB" id="A0A0F9R3Y3"/>
<evidence type="ECO:0000313" key="1">
    <source>
        <dbReference type="EMBL" id="KKN12183.1"/>
    </source>
</evidence>
<accession>A0A0F9R3Y3</accession>
<protein>
    <submittedName>
        <fullName evidence="1">Uncharacterized protein</fullName>
    </submittedName>
</protein>
<proteinExistence type="predicted"/>
<gene>
    <name evidence="1" type="ORF">LCGC14_1019060</name>
</gene>
<reference evidence="1" key="1">
    <citation type="journal article" date="2015" name="Nature">
        <title>Complex archaea that bridge the gap between prokaryotes and eukaryotes.</title>
        <authorList>
            <person name="Spang A."/>
            <person name="Saw J.H."/>
            <person name="Jorgensen S.L."/>
            <person name="Zaremba-Niedzwiedzka K."/>
            <person name="Martijn J."/>
            <person name="Lind A.E."/>
            <person name="van Eijk R."/>
            <person name="Schleper C."/>
            <person name="Guy L."/>
            <person name="Ettema T.J."/>
        </authorList>
    </citation>
    <scope>NUCLEOTIDE SEQUENCE</scope>
</reference>
<organism evidence="1">
    <name type="scientific">marine sediment metagenome</name>
    <dbReference type="NCBI Taxonomy" id="412755"/>
    <lineage>
        <taxon>unclassified sequences</taxon>
        <taxon>metagenomes</taxon>
        <taxon>ecological metagenomes</taxon>
    </lineage>
</organism>
<name>A0A0F9R3Y3_9ZZZZ</name>
<dbReference type="EMBL" id="LAZR01004058">
    <property type="protein sequence ID" value="KKN12183.1"/>
    <property type="molecule type" value="Genomic_DNA"/>
</dbReference>